<reference evidence="1 2" key="1">
    <citation type="submission" date="2015-06" db="EMBL/GenBank/DDBJ databases">
        <title>Genome sequence of Pseudoalteromonas peptidolytica.</title>
        <authorList>
            <person name="Xie B.-B."/>
            <person name="Rong J.-C."/>
            <person name="Qin Q.-L."/>
            <person name="Zhang Y.-Z."/>
        </authorList>
    </citation>
    <scope>NUCLEOTIDE SEQUENCE [LARGE SCALE GENOMIC DNA]</scope>
    <source>
        <strain evidence="1 2">F12-50-A1</strain>
    </source>
</reference>
<dbReference type="AlphaFoldDB" id="A0A8I0N220"/>
<comment type="caution">
    <text evidence="1">The sequence shown here is derived from an EMBL/GenBank/DDBJ whole genome shotgun (WGS) entry which is preliminary data.</text>
</comment>
<keyword evidence="2" id="KW-1185">Reference proteome</keyword>
<proteinExistence type="predicted"/>
<dbReference type="Proteomes" id="UP000660708">
    <property type="component" value="Unassembled WGS sequence"/>
</dbReference>
<gene>
    <name evidence="1" type="ORF">PPEP_b1048</name>
</gene>
<dbReference type="RefSeq" id="WP_147391087.1">
    <property type="nucleotide sequence ID" value="NZ_AQHF01000034.1"/>
</dbReference>
<sequence>MQLFKNVRVSILTFCFIMIKEFISKIIKVTNEHLLDSANRDKYCAECYRSGNVMTESQQYRIVGGSGLDQAKDPRGEQVNNIAPLVLNARELHKVTGGSGMDQYDDPRG</sequence>
<evidence type="ECO:0000313" key="2">
    <source>
        <dbReference type="Proteomes" id="UP000660708"/>
    </source>
</evidence>
<dbReference type="EMBL" id="AQHF01000034">
    <property type="protein sequence ID" value="MBE0349124.1"/>
    <property type="molecule type" value="Genomic_DNA"/>
</dbReference>
<evidence type="ECO:0000313" key="1">
    <source>
        <dbReference type="EMBL" id="MBE0349124.1"/>
    </source>
</evidence>
<protein>
    <submittedName>
        <fullName evidence="1">Uncharacterized protein</fullName>
    </submittedName>
</protein>
<accession>A0A8I0N220</accession>
<organism evidence="1 2">
    <name type="scientific">Pseudoalteromonas peptidolytica F12-50-A1</name>
    <dbReference type="NCBI Taxonomy" id="1315280"/>
    <lineage>
        <taxon>Bacteria</taxon>
        <taxon>Pseudomonadati</taxon>
        <taxon>Pseudomonadota</taxon>
        <taxon>Gammaproteobacteria</taxon>
        <taxon>Alteromonadales</taxon>
        <taxon>Pseudoalteromonadaceae</taxon>
        <taxon>Pseudoalteromonas</taxon>
    </lineage>
</organism>
<name>A0A8I0N220_9GAMM</name>